<gene>
    <name evidence="2" type="ORF">IAC87_01240</name>
</gene>
<accession>A0A9D9J0Y2</accession>
<evidence type="ECO:0000313" key="2">
    <source>
        <dbReference type="EMBL" id="MBO8481153.1"/>
    </source>
</evidence>
<reference evidence="2" key="2">
    <citation type="journal article" date="2021" name="PeerJ">
        <title>Extensive microbial diversity within the chicken gut microbiome revealed by metagenomics and culture.</title>
        <authorList>
            <person name="Gilroy R."/>
            <person name="Ravi A."/>
            <person name="Getino M."/>
            <person name="Pursley I."/>
            <person name="Horton D.L."/>
            <person name="Alikhan N.F."/>
            <person name="Baker D."/>
            <person name="Gharbi K."/>
            <person name="Hall N."/>
            <person name="Watson M."/>
            <person name="Adriaenssens E.M."/>
            <person name="Foster-Nyarko E."/>
            <person name="Jarju S."/>
            <person name="Secka A."/>
            <person name="Antonio M."/>
            <person name="Oren A."/>
            <person name="Chaudhuri R.R."/>
            <person name="La Ragione R."/>
            <person name="Hildebrand F."/>
            <person name="Pallen M.J."/>
        </authorList>
    </citation>
    <scope>NUCLEOTIDE SEQUENCE</scope>
    <source>
        <strain evidence="2">B3-2255</strain>
    </source>
</reference>
<evidence type="ECO:0000313" key="3">
    <source>
        <dbReference type="Proteomes" id="UP000823772"/>
    </source>
</evidence>
<sequence length="285" mass="32160">MKLKILLYALFFAAATVPAYPQAEIMTKKKDIGDVSSMITKVVISGGDAFVNMVLEDEIERNWTVSPYEFCDMEEFERLKCDTNYFFLIRTKGQYGKESGPSVEFLSLLRGGPKAEKGIDGMPEVISLPFRTAEDDDGRCMAYIPAFINIIQEHVPRVTKSDISAYTAMKSYSRLMPGCSWDEIVFAEEDMSPETAAYMDGNYAGKGMRTATDEETNEILEEMRPGTIVSYTIIPEGGKFYFKMLVSAEDYSLFYYKKQRIPKKQAAGFSKSEIRKIAATKKDGR</sequence>
<evidence type="ECO:0000256" key="1">
    <source>
        <dbReference type="SAM" id="SignalP"/>
    </source>
</evidence>
<feature type="signal peptide" evidence="1">
    <location>
        <begin position="1"/>
        <end position="19"/>
    </location>
</feature>
<dbReference type="AlphaFoldDB" id="A0A9D9J0Y2"/>
<name>A0A9D9J0Y2_9BACT</name>
<feature type="chain" id="PRO_5039403918" evidence="1">
    <location>
        <begin position="20"/>
        <end position="285"/>
    </location>
</feature>
<keyword evidence="1" id="KW-0732">Signal</keyword>
<comment type="caution">
    <text evidence="2">The sequence shown here is derived from an EMBL/GenBank/DDBJ whole genome shotgun (WGS) entry which is preliminary data.</text>
</comment>
<proteinExistence type="predicted"/>
<dbReference type="Proteomes" id="UP000823772">
    <property type="component" value="Unassembled WGS sequence"/>
</dbReference>
<protein>
    <submittedName>
        <fullName evidence="2">Uncharacterized protein</fullName>
    </submittedName>
</protein>
<organism evidence="2 3">
    <name type="scientific">Candidatus Merdivivens faecigallinarum</name>
    <dbReference type="NCBI Taxonomy" id="2840871"/>
    <lineage>
        <taxon>Bacteria</taxon>
        <taxon>Pseudomonadati</taxon>
        <taxon>Bacteroidota</taxon>
        <taxon>Bacteroidia</taxon>
        <taxon>Bacteroidales</taxon>
        <taxon>Muribaculaceae</taxon>
        <taxon>Muribaculaceae incertae sedis</taxon>
        <taxon>Candidatus Merdivivens</taxon>
    </lineage>
</organism>
<reference evidence="2" key="1">
    <citation type="submission" date="2020-10" db="EMBL/GenBank/DDBJ databases">
        <authorList>
            <person name="Gilroy R."/>
        </authorList>
    </citation>
    <scope>NUCLEOTIDE SEQUENCE</scope>
    <source>
        <strain evidence="2">B3-2255</strain>
    </source>
</reference>
<dbReference type="EMBL" id="JADILY010000021">
    <property type="protein sequence ID" value="MBO8481153.1"/>
    <property type="molecule type" value="Genomic_DNA"/>
</dbReference>